<feature type="chain" id="PRO_5042004083" evidence="1">
    <location>
        <begin position="30"/>
        <end position="84"/>
    </location>
</feature>
<organism evidence="2 3">
    <name type="scientific">Penicillium frequentans</name>
    <dbReference type="NCBI Taxonomy" id="3151616"/>
    <lineage>
        <taxon>Eukaryota</taxon>
        <taxon>Fungi</taxon>
        <taxon>Dikarya</taxon>
        <taxon>Ascomycota</taxon>
        <taxon>Pezizomycotina</taxon>
        <taxon>Eurotiomycetes</taxon>
        <taxon>Eurotiomycetidae</taxon>
        <taxon>Eurotiales</taxon>
        <taxon>Aspergillaceae</taxon>
        <taxon>Penicillium</taxon>
    </lineage>
</organism>
<dbReference type="AlphaFoldDB" id="A0AAD6D7P5"/>
<comment type="caution">
    <text evidence="2">The sequence shown here is derived from an EMBL/GenBank/DDBJ whole genome shotgun (WGS) entry which is preliminary data.</text>
</comment>
<feature type="signal peptide" evidence="1">
    <location>
        <begin position="1"/>
        <end position="29"/>
    </location>
</feature>
<dbReference type="EMBL" id="JAQIZZ010000001">
    <property type="protein sequence ID" value="KAJ5557452.1"/>
    <property type="molecule type" value="Genomic_DNA"/>
</dbReference>
<gene>
    <name evidence="2" type="ORF">N7494_001367</name>
</gene>
<protein>
    <submittedName>
        <fullName evidence="2">Short-chain dehydrogenase</fullName>
    </submittedName>
</protein>
<evidence type="ECO:0000256" key="1">
    <source>
        <dbReference type="SAM" id="SignalP"/>
    </source>
</evidence>
<reference evidence="2 3" key="1">
    <citation type="journal article" date="2023" name="IMA Fungus">
        <title>Comparative genomic study of the Penicillium genus elucidates a diverse pangenome and 15 lateral gene transfer events.</title>
        <authorList>
            <person name="Petersen C."/>
            <person name="Sorensen T."/>
            <person name="Nielsen M.R."/>
            <person name="Sondergaard T.E."/>
            <person name="Sorensen J.L."/>
            <person name="Fitzpatrick D.A."/>
            <person name="Frisvad J.C."/>
            <person name="Nielsen K.L."/>
        </authorList>
    </citation>
    <scope>NUCLEOTIDE SEQUENCE [LARGE SCALE GENOMIC DNA]</scope>
    <source>
        <strain evidence="2 3">IBT 35679</strain>
    </source>
</reference>
<sequence length="84" mass="9309">MQISLNLLLGPLLCIHLLLPSLKAAAAIASPGFVRVIWMSSKVLDFFAPPEGLIMESLTNSRKSRRQLRCLVGEDWFIAVEMAL</sequence>
<evidence type="ECO:0000313" key="2">
    <source>
        <dbReference type="EMBL" id="KAJ5557452.1"/>
    </source>
</evidence>
<keyword evidence="1" id="KW-0732">Signal</keyword>
<proteinExistence type="predicted"/>
<evidence type="ECO:0000313" key="3">
    <source>
        <dbReference type="Proteomes" id="UP001220324"/>
    </source>
</evidence>
<keyword evidence="3" id="KW-1185">Reference proteome</keyword>
<name>A0AAD6D7P5_9EURO</name>
<accession>A0AAD6D7P5</accession>
<dbReference type="Proteomes" id="UP001220324">
    <property type="component" value="Unassembled WGS sequence"/>
</dbReference>